<dbReference type="SUPFAM" id="SSF52058">
    <property type="entry name" value="L domain-like"/>
    <property type="match status" value="1"/>
</dbReference>
<dbReference type="Proteomes" id="UP001291623">
    <property type="component" value="Unassembled WGS sequence"/>
</dbReference>
<keyword evidence="15" id="KW-1185">Reference proteome</keyword>
<name>A0AAE1SIA3_9SOLA</name>
<keyword evidence="6" id="KW-0611">Plant defense</keyword>
<evidence type="ECO:0000256" key="1">
    <source>
        <dbReference type="ARBA" id="ARBA00004170"/>
    </source>
</evidence>
<evidence type="ECO:0000313" key="14">
    <source>
        <dbReference type="EMBL" id="KAK4371249.1"/>
    </source>
</evidence>
<dbReference type="Pfam" id="PF00931">
    <property type="entry name" value="NB-ARC"/>
    <property type="match status" value="1"/>
</dbReference>
<evidence type="ECO:0000256" key="2">
    <source>
        <dbReference type="ARBA" id="ARBA00008894"/>
    </source>
</evidence>
<feature type="domain" description="Disease resistance protein winged helix" evidence="12">
    <location>
        <begin position="833"/>
        <end position="901"/>
    </location>
</feature>
<comment type="caution">
    <text evidence="14">The sequence shown here is derived from an EMBL/GenBank/DDBJ whole genome shotgun (WGS) entry which is preliminary data.</text>
</comment>
<keyword evidence="5" id="KW-0547">Nucleotide-binding</keyword>
<evidence type="ECO:0000256" key="4">
    <source>
        <dbReference type="ARBA" id="ARBA00022737"/>
    </source>
</evidence>
<keyword evidence="8" id="KW-0175">Coiled coil</keyword>
<dbReference type="InterPro" id="IPR044974">
    <property type="entry name" value="Disease_R_plants"/>
</dbReference>
<organism evidence="14 15">
    <name type="scientific">Anisodus tanguticus</name>
    <dbReference type="NCBI Taxonomy" id="243964"/>
    <lineage>
        <taxon>Eukaryota</taxon>
        <taxon>Viridiplantae</taxon>
        <taxon>Streptophyta</taxon>
        <taxon>Embryophyta</taxon>
        <taxon>Tracheophyta</taxon>
        <taxon>Spermatophyta</taxon>
        <taxon>Magnoliopsida</taxon>
        <taxon>eudicotyledons</taxon>
        <taxon>Gunneridae</taxon>
        <taxon>Pentapetalae</taxon>
        <taxon>asterids</taxon>
        <taxon>lamiids</taxon>
        <taxon>Solanales</taxon>
        <taxon>Solanaceae</taxon>
        <taxon>Solanoideae</taxon>
        <taxon>Hyoscyameae</taxon>
        <taxon>Anisodus</taxon>
    </lineage>
</organism>
<dbReference type="SUPFAM" id="SSF52540">
    <property type="entry name" value="P-loop containing nucleoside triphosphate hydrolases"/>
    <property type="match status" value="1"/>
</dbReference>
<comment type="subcellular location">
    <subcellularLocation>
        <location evidence="1">Membrane</location>
        <topology evidence="1">Peripheral membrane protein</topology>
    </subcellularLocation>
</comment>
<evidence type="ECO:0000259" key="11">
    <source>
        <dbReference type="Pfam" id="PF00931"/>
    </source>
</evidence>
<evidence type="ECO:0000256" key="9">
    <source>
        <dbReference type="ARBA" id="ARBA00023136"/>
    </source>
</evidence>
<evidence type="ECO:0000256" key="7">
    <source>
        <dbReference type="ARBA" id="ARBA00022840"/>
    </source>
</evidence>
<evidence type="ECO:0000256" key="10">
    <source>
        <dbReference type="SAM" id="MobiDB-lite"/>
    </source>
</evidence>
<feature type="compositionally biased region" description="Acidic residues" evidence="10">
    <location>
        <begin position="209"/>
        <end position="237"/>
    </location>
</feature>
<comment type="similarity">
    <text evidence="2">Belongs to the disease resistance NB-LRR family.</text>
</comment>
<dbReference type="PANTHER" id="PTHR23155">
    <property type="entry name" value="DISEASE RESISTANCE PROTEIN RP"/>
    <property type="match status" value="1"/>
</dbReference>
<dbReference type="CDD" id="cd14798">
    <property type="entry name" value="RX-CC_like"/>
    <property type="match status" value="1"/>
</dbReference>
<evidence type="ECO:0000256" key="3">
    <source>
        <dbReference type="ARBA" id="ARBA00022614"/>
    </source>
</evidence>
<dbReference type="FunFam" id="3.40.50.300:FF:001091">
    <property type="entry name" value="Probable disease resistance protein At1g61300"/>
    <property type="match status" value="1"/>
</dbReference>
<dbReference type="InterPro" id="IPR058922">
    <property type="entry name" value="WHD_DRP"/>
</dbReference>
<reference evidence="14" key="1">
    <citation type="submission" date="2023-12" db="EMBL/GenBank/DDBJ databases">
        <title>Genome assembly of Anisodus tanguticus.</title>
        <authorList>
            <person name="Wang Y.-J."/>
        </authorList>
    </citation>
    <scope>NUCLEOTIDE SEQUENCE</scope>
    <source>
        <strain evidence="14">KB-2021</strain>
        <tissue evidence="14">Leaf</tissue>
    </source>
</reference>
<sequence length="1326" mass="151214">MAKGRSGKRKKEGKSKSSLSFEEQRSIISNYIDDFLNGLKQSKNEEEQIASKLDDIEKLRMELRFLRTFVLFGSSSLDGFYSKMFLKLKKFNDHLDPRLLEDIKSYLSLKNNYVASATMIEEQLFEYLDCLLKNLHDLPKYCAKLLLPLTTSEYKILQEVCGHLGDFNGLKIKGCIADKTTECLSRRLHMTADRVTQFCFDLWSNEKCNEEEGSDDNDDDDGDDEEEDDDEDEEEEEKSSNGDHEEEEGDEVSRCSSKIVSLLLEIIPVELEVLYFCTTKLKESRSTELGGFVKQILEASPTILQNYLILLQGRIAGAVDVNAPTQSISVMMEFLLIFFTDIPKRFIHRGKLNDMLAHVGVLTREISILVSKLEESSSKEENINEANFATPDFLQKVEQMKGDLRQMFLKAPKPSQLRFPMDDGLLFMNLLLRHLNDLLISNAYLVALMKKEIGMVKEGLEFLRSSFGEVRQRLDDNGLLKDLWARALDVAYEAEHVINSILVRDNALSHLIFSLPSVTDKIKLIVAEVTSLQPEDITNKNGDPLDAKSSDEPIESTSSSFVEVTVGLKEEKKWIIDQLSDEHSDLDVISIVGMPGLGKTTLANKVYNETSVVSRFKVRAWCTVSEKYNKSKVLRKILNQVTGSKGKESEGDKDDIAEELRGELYNNRYLIVLDDVWDIATGEMLIACFPKVKRGSRIILTSRSSKVGLQIKCRSDPLHLQLLTPEKSWELFEKKVFGEGSCPAELSDVGHQIVEKCQGLPLAVVLIAGVIVRRKRKKMEKELWLKIQHNLDSIISGNNLQIMKVMQLSYDHLPDHLKPLLLYFGRSQKNKRTPVSKLIQLLMAEGFVDHIPSKSLEEATQSYLDALISSSLIMVSETPVETSPFSIKIRVCYVHDVVHDFCSVKCKKEKFFKVINSGAPVHDSDFINRRLTIHTEGQLHKKCANLFNSHEDHKNKSLACSKHLISLKVKGWLEKTSYIRHLRQLGLLRVLQLDNKFVFRDSLITDEIGSLVHLRFLKIWTNEKALPWSWLNLQNLETLVMGSGSTMVLLPRILKLSKLRHVSIKYCSLFGDEPTLIFEENSKSEDLTTLSHVEIAYSEDGVDALEKFPNLQNLECTIMEPMDPPTQGNWFPKFDVLTKLESLFADYFNFYLGYGDEENAVVEPPSEYRFPTSLKELRLYRFPLTPTLLSAIAALPKLEILELNRGDFVEDHEWDASEDIFQSLKTLCLDGVNLKEWQVDTETFPKLEELILKECNELTEIPFAFSDIITLKSMHVAHIYRDLGNSAIEIKDYVKCITGEERPDVHVSDEYYHMGEMIAQSTTKKP</sequence>
<dbReference type="PANTHER" id="PTHR23155:SF1228">
    <property type="entry name" value="NB-ARC DOMAIN CONTAINING PROTEIN, EXPRESSED"/>
    <property type="match status" value="1"/>
</dbReference>
<evidence type="ECO:0000256" key="5">
    <source>
        <dbReference type="ARBA" id="ARBA00022741"/>
    </source>
</evidence>
<evidence type="ECO:0000256" key="6">
    <source>
        <dbReference type="ARBA" id="ARBA00022821"/>
    </source>
</evidence>
<dbReference type="Pfam" id="PF23559">
    <property type="entry name" value="WHD_DRP"/>
    <property type="match status" value="1"/>
</dbReference>
<keyword evidence="4" id="KW-0677">Repeat</keyword>
<dbReference type="GO" id="GO:0016020">
    <property type="term" value="C:membrane"/>
    <property type="evidence" value="ECO:0007669"/>
    <property type="project" value="UniProtKB-SubCell"/>
</dbReference>
<dbReference type="InterPro" id="IPR002182">
    <property type="entry name" value="NB-ARC"/>
</dbReference>
<evidence type="ECO:0000259" key="13">
    <source>
        <dbReference type="Pfam" id="PF23598"/>
    </source>
</evidence>
<dbReference type="EMBL" id="JAVYJV010000005">
    <property type="protein sequence ID" value="KAK4371249.1"/>
    <property type="molecule type" value="Genomic_DNA"/>
</dbReference>
<dbReference type="InterPro" id="IPR042197">
    <property type="entry name" value="Apaf_helical"/>
</dbReference>
<dbReference type="Pfam" id="PF23598">
    <property type="entry name" value="LRR_14"/>
    <property type="match status" value="1"/>
</dbReference>
<protein>
    <submittedName>
        <fullName evidence="14">Uncharacterized protein</fullName>
    </submittedName>
</protein>
<proteinExistence type="inferred from homology"/>
<dbReference type="InterPro" id="IPR055414">
    <property type="entry name" value="LRR_R13L4/SHOC2-like"/>
</dbReference>
<dbReference type="GO" id="GO:0043531">
    <property type="term" value="F:ADP binding"/>
    <property type="evidence" value="ECO:0007669"/>
    <property type="project" value="InterPro"/>
</dbReference>
<feature type="region of interest" description="Disordered" evidence="10">
    <location>
        <begin position="209"/>
        <end position="253"/>
    </location>
</feature>
<keyword evidence="9" id="KW-0472">Membrane</keyword>
<keyword evidence="3" id="KW-0433">Leucine-rich repeat</keyword>
<dbReference type="Gene3D" id="3.40.50.300">
    <property type="entry name" value="P-loop containing nucleotide triphosphate hydrolases"/>
    <property type="match status" value="1"/>
</dbReference>
<dbReference type="InterPro" id="IPR038005">
    <property type="entry name" value="RX-like_CC"/>
</dbReference>
<dbReference type="GO" id="GO:0098542">
    <property type="term" value="P:defense response to other organism"/>
    <property type="evidence" value="ECO:0007669"/>
    <property type="project" value="TreeGrafter"/>
</dbReference>
<dbReference type="Gene3D" id="3.80.10.10">
    <property type="entry name" value="Ribonuclease Inhibitor"/>
    <property type="match status" value="1"/>
</dbReference>
<feature type="domain" description="Disease resistance R13L4/SHOC-2-like LRR" evidence="13">
    <location>
        <begin position="978"/>
        <end position="1264"/>
    </location>
</feature>
<dbReference type="GO" id="GO:0005524">
    <property type="term" value="F:ATP binding"/>
    <property type="evidence" value="ECO:0007669"/>
    <property type="project" value="UniProtKB-KW"/>
</dbReference>
<keyword evidence="7" id="KW-0067">ATP-binding</keyword>
<evidence type="ECO:0000313" key="15">
    <source>
        <dbReference type="Proteomes" id="UP001291623"/>
    </source>
</evidence>
<dbReference type="InterPro" id="IPR032675">
    <property type="entry name" value="LRR_dom_sf"/>
</dbReference>
<evidence type="ECO:0000259" key="12">
    <source>
        <dbReference type="Pfam" id="PF23559"/>
    </source>
</evidence>
<dbReference type="InterPro" id="IPR027417">
    <property type="entry name" value="P-loop_NTPase"/>
</dbReference>
<feature type="region of interest" description="Disordered" evidence="10">
    <location>
        <begin position="1"/>
        <end position="21"/>
    </location>
</feature>
<dbReference type="Gene3D" id="1.10.8.430">
    <property type="entry name" value="Helical domain of apoptotic protease-activating factors"/>
    <property type="match status" value="1"/>
</dbReference>
<feature type="compositionally biased region" description="Basic residues" evidence="10">
    <location>
        <begin position="1"/>
        <end position="13"/>
    </location>
</feature>
<gene>
    <name evidence="14" type="ORF">RND71_010724</name>
</gene>
<accession>A0AAE1SIA3</accession>
<feature type="domain" description="NB-ARC" evidence="11">
    <location>
        <begin position="571"/>
        <end position="738"/>
    </location>
</feature>
<dbReference type="PRINTS" id="PR00364">
    <property type="entry name" value="DISEASERSIST"/>
</dbReference>
<evidence type="ECO:0000256" key="8">
    <source>
        <dbReference type="ARBA" id="ARBA00023054"/>
    </source>
</evidence>